<protein>
    <submittedName>
        <fullName evidence="1">Uncharacterized protein</fullName>
    </submittedName>
</protein>
<dbReference type="EMBL" id="JANJQO010000028">
    <property type="protein sequence ID" value="KAJ2983472.1"/>
    <property type="molecule type" value="Genomic_DNA"/>
</dbReference>
<accession>A0ACC1NVW5</accession>
<proteinExistence type="predicted"/>
<keyword evidence="2" id="KW-1185">Reference proteome</keyword>
<sequence length="98" mass="10633">MAMTKEELMAQCFIVSTEEQYDKFVEERGIPQSKKKFPGGGSVLWLGSPSAKRVALYVHGGGLVMSATSFHMSFLKRIQEAAAGGDDESFAVAILAYP</sequence>
<comment type="caution">
    <text evidence="1">The sequence shown here is derived from an EMBL/GenBank/DDBJ whole genome shotgun (WGS) entry which is preliminary data.</text>
</comment>
<organism evidence="1 2">
    <name type="scientific">Zarea fungicola</name>
    <dbReference type="NCBI Taxonomy" id="93591"/>
    <lineage>
        <taxon>Eukaryota</taxon>
        <taxon>Fungi</taxon>
        <taxon>Dikarya</taxon>
        <taxon>Ascomycota</taxon>
        <taxon>Pezizomycotina</taxon>
        <taxon>Sordariomycetes</taxon>
        <taxon>Hypocreomycetidae</taxon>
        <taxon>Hypocreales</taxon>
        <taxon>Cordycipitaceae</taxon>
        <taxon>Zarea</taxon>
    </lineage>
</organism>
<evidence type="ECO:0000313" key="1">
    <source>
        <dbReference type="EMBL" id="KAJ2983472.1"/>
    </source>
</evidence>
<dbReference type="Proteomes" id="UP001143910">
    <property type="component" value="Unassembled WGS sequence"/>
</dbReference>
<name>A0ACC1NVW5_9HYPO</name>
<gene>
    <name evidence="1" type="ORF">NQ176_g659</name>
</gene>
<reference evidence="1" key="1">
    <citation type="submission" date="2022-08" db="EMBL/GenBank/DDBJ databases">
        <title>Genome Sequence of Lecanicillium fungicola.</title>
        <authorList>
            <person name="Buettner E."/>
        </authorList>
    </citation>
    <scope>NUCLEOTIDE SEQUENCE</scope>
    <source>
        <strain evidence="1">Babe33</strain>
    </source>
</reference>
<evidence type="ECO:0000313" key="2">
    <source>
        <dbReference type="Proteomes" id="UP001143910"/>
    </source>
</evidence>